<accession>A0A5J5EYV3</accession>
<protein>
    <submittedName>
        <fullName evidence="1">Uncharacterized protein</fullName>
    </submittedName>
</protein>
<evidence type="ECO:0000313" key="1">
    <source>
        <dbReference type="EMBL" id="KAA8908017.1"/>
    </source>
</evidence>
<dbReference type="EMBL" id="VXIS01000073">
    <property type="protein sequence ID" value="KAA8908017.1"/>
    <property type="molecule type" value="Genomic_DNA"/>
</dbReference>
<dbReference type="Proteomes" id="UP000326924">
    <property type="component" value="Unassembled WGS sequence"/>
</dbReference>
<reference evidence="1 2" key="1">
    <citation type="submission" date="2019-09" db="EMBL/GenBank/DDBJ databases">
        <title>Draft genome of the ectomycorrhizal ascomycete Sphaerosporella brunnea.</title>
        <authorList>
            <consortium name="DOE Joint Genome Institute"/>
            <person name="Benucci G.M."/>
            <person name="Marozzi G."/>
            <person name="Antonielli L."/>
            <person name="Sanchez S."/>
            <person name="Marco P."/>
            <person name="Wang X."/>
            <person name="Falini L.B."/>
            <person name="Barry K."/>
            <person name="Haridas S."/>
            <person name="Lipzen A."/>
            <person name="Labutti K."/>
            <person name="Grigoriev I.V."/>
            <person name="Murat C."/>
            <person name="Martin F."/>
            <person name="Albertini E."/>
            <person name="Donnini D."/>
            <person name="Bonito G."/>
        </authorList>
    </citation>
    <scope>NUCLEOTIDE SEQUENCE [LARGE SCALE GENOMIC DNA]</scope>
    <source>
        <strain evidence="1 2">Sb_GMNB300</strain>
    </source>
</reference>
<organism evidence="1 2">
    <name type="scientific">Sphaerosporella brunnea</name>
    <dbReference type="NCBI Taxonomy" id="1250544"/>
    <lineage>
        <taxon>Eukaryota</taxon>
        <taxon>Fungi</taxon>
        <taxon>Dikarya</taxon>
        <taxon>Ascomycota</taxon>
        <taxon>Pezizomycotina</taxon>
        <taxon>Pezizomycetes</taxon>
        <taxon>Pezizales</taxon>
        <taxon>Pyronemataceae</taxon>
        <taxon>Sphaerosporella</taxon>
    </lineage>
</organism>
<keyword evidence="2" id="KW-1185">Reference proteome</keyword>
<evidence type="ECO:0000313" key="2">
    <source>
        <dbReference type="Proteomes" id="UP000326924"/>
    </source>
</evidence>
<sequence>MRAEDACHDPMEALDCNALVAWCTAARHAGDIFVVGKCIRAAQAGVFMFFDVYGFKASFGVKWLTDIDKQPVEHSDVQAKNARLSVPIRTPEIYSIRQANSVISRPV</sequence>
<proteinExistence type="predicted"/>
<dbReference type="AlphaFoldDB" id="A0A5J5EYV3"/>
<comment type="caution">
    <text evidence="1">The sequence shown here is derived from an EMBL/GenBank/DDBJ whole genome shotgun (WGS) entry which is preliminary data.</text>
</comment>
<name>A0A5J5EYV3_9PEZI</name>
<gene>
    <name evidence="1" type="ORF">FN846DRAFT_889675</name>
</gene>
<dbReference type="InParanoid" id="A0A5J5EYV3"/>